<keyword evidence="2" id="KW-1003">Cell membrane</keyword>
<dbReference type="InterPro" id="IPR003339">
    <property type="entry name" value="ABC/ECF_trnsptr_transmembrane"/>
</dbReference>
<evidence type="ECO:0000313" key="7">
    <source>
        <dbReference type="EMBL" id="PIP19005.1"/>
    </source>
</evidence>
<dbReference type="NCBIfam" id="TIGR02454">
    <property type="entry name" value="ECF_T_CbiQ"/>
    <property type="match status" value="1"/>
</dbReference>
<gene>
    <name evidence="7" type="primary">cbiQ</name>
    <name evidence="7" type="ORF">COX41_05220</name>
</gene>
<keyword evidence="5 6" id="KW-0472">Membrane</keyword>
<evidence type="ECO:0000256" key="1">
    <source>
        <dbReference type="ARBA" id="ARBA00004651"/>
    </source>
</evidence>
<evidence type="ECO:0000256" key="6">
    <source>
        <dbReference type="SAM" id="Phobius"/>
    </source>
</evidence>
<feature type="transmembrane region" description="Helical" evidence="6">
    <location>
        <begin position="88"/>
        <end position="109"/>
    </location>
</feature>
<feature type="transmembrane region" description="Helical" evidence="6">
    <location>
        <begin position="259"/>
        <end position="275"/>
    </location>
</feature>
<dbReference type="PANTHER" id="PTHR34857:SF2">
    <property type="entry name" value="SLL0384 PROTEIN"/>
    <property type="match status" value="1"/>
</dbReference>
<dbReference type="InterPro" id="IPR012809">
    <property type="entry name" value="ECF_CbiQ"/>
</dbReference>
<proteinExistence type="predicted"/>
<keyword evidence="3 6" id="KW-0812">Transmembrane</keyword>
<keyword evidence="4 6" id="KW-1133">Transmembrane helix</keyword>
<sequence length="280" mass="32563">MKKKSNFIRRSLISALSFLKDSVFAEEYTSRNGFLQGIDPRLKVASFALFFITAIFLKRAELLILLYGLCLLLALFSKINLGWFLKRTWLFIPVFSLLIVIPALFDIFTPGETLFTLNILRAKLVISRQGFFGARLFVMRVIVSVSFAVLLSITTKHFALLKTFRIFGIPQVFVMTMGMCYRYIYLFLKVVEDTYLAIKSRVGTRLDYKKGQHIVAWNISALWNRSYHLGEDVYGAMLSRGYTAEPVILDDFKTKSRDWLWLFFVVIFFVIILYIDRRVL</sequence>
<accession>A0A2G9YIF8</accession>
<evidence type="ECO:0000256" key="2">
    <source>
        <dbReference type="ARBA" id="ARBA00022475"/>
    </source>
</evidence>
<protein>
    <submittedName>
        <fullName evidence="7">Cobalt ECF transporter T component CbiQ</fullName>
    </submittedName>
</protein>
<dbReference type="GO" id="GO:0006824">
    <property type="term" value="P:cobalt ion transport"/>
    <property type="evidence" value="ECO:0007669"/>
    <property type="project" value="InterPro"/>
</dbReference>
<evidence type="ECO:0000256" key="4">
    <source>
        <dbReference type="ARBA" id="ARBA00022989"/>
    </source>
</evidence>
<feature type="transmembrane region" description="Helical" evidence="6">
    <location>
        <begin position="163"/>
        <end position="184"/>
    </location>
</feature>
<reference evidence="7 8" key="1">
    <citation type="submission" date="2017-09" db="EMBL/GenBank/DDBJ databases">
        <title>Depth-based differentiation of microbial function through sediment-hosted aquifers and enrichment of novel symbionts in the deep terrestrial subsurface.</title>
        <authorList>
            <person name="Probst A.J."/>
            <person name="Ladd B."/>
            <person name="Jarett J.K."/>
            <person name="Geller-Mcgrath D.E."/>
            <person name="Sieber C.M."/>
            <person name="Emerson J.B."/>
            <person name="Anantharaman K."/>
            <person name="Thomas B.C."/>
            <person name="Malmstrom R."/>
            <person name="Stieglmeier M."/>
            <person name="Klingl A."/>
            <person name="Woyke T."/>
            <person name="Ryan C.M."/>
            <person name="Banfield J.F."/>
        </authorList>
    </citation>
    <scope>NUCLEOTIDE SEQUENCE [LARGE SCALE GENOMIC DNA]</scope>
    <source>
        <strain evidence="7">CG23_combo_of_CG06-09_8_20_14_all_41_10</strain>
    </source>
</reference>
<evidence type="ECO:0000256" key="5">
    <source>
        <dbReference type="ARBA" id="ARBA00023136"/>
    </source>
</evidence>
<organism evidence="7 8">
    <name type="scientific">Candidatus Sherwoodlollariibacterium unditelluris</name>
    <dbReference type="NCBI Taxonomy" id="1974757"/>
    <lineage>
        <taxon>Bacteria</taxon>
        <taxon>Pseudomonadati</taxon>
        <taxon>Candidatus Omnitrophota</taxon>
        <taxon>Candidatus Sherwoodlollariibacterium</taxon>
    </lineage>
</organism>
<name>A0A2G9YIF8_9BACT</name>
<dbReference type="PANTHER" id="PTHR34857">
    <property type="entry name" value="SLL0384 PROTEIN"/>
    <property type="match status" value="1"/>
</dbReference>
<feature type="transmembrane region" description="Helical" evidence="6">
    <location>
        <begin position="49"/>
        <end position="76"/>
    </location>
</feature>
<feature type="transmembrane region" description="Helical" evidence="6">
    <location>
        <begin position="129"/>
        <end position="151"/>
    </location>
</feature>
<dbReference type="Proteomes" id="UP000231292">
    <property type="component" value="Unassembled WGS sequence"/>
</dbReference>
<dbReference type="CDD" id="cd16914">
    <property type="entry name" value="EcfT"/>
    <property type="match status" value="1"/>
</dbReference>
<comment type="caution">
    <text evidence="7">The sequence shown here is derived from an EMBL/GenBank/DDBJ whole genome shotgun (WGS) entry which is preliminary data.</text>
</comment>
<dbReference type="Pfam" id="PF02361">
    <property type="entry name" value="CbiQ"/>
    <property type="match status" value="1"/>
</dbReference>
<dbReference type="InterPro" id="IPR051611">
    <property type="entry name" value="ECF_transporter_component"/>
</dbReference>
<dbReference type="EMBL" id="PCRK01000130">
    <property type="protein sequence ID" value="PIP19005.1"/>
    <property type="molecule type" value="Genomic_DNA"/>
</dbReference>
<comment type="subcellular location">
    <subcellularLocation>
        <location evidence="1">Cell membrane</location>
        <topology evidence="1">Multi-pass membrane protein</topology>
    </subcellularLocation>
</comment>
<evidence type="ECO:0000256" key="3">
    <source>
        <dbReference type="ARBA" id="ARBA00022692"/>
    </source>
</evidence>
<dbReference type="GO" id="GO:0043190">
    <property type="term" value="C:ATP-binding cassette (ABC) transporter complex"/>
    <property type="evidence" value="ECO:0007669"/>
    <property type="project" value="InterPro"/>
</dbReference>
<dbReference type="AlphaFoldDB" id="A0A2G9YIF8"/>
<evidence type="ECO:0000313" key="8">
    <source>
        <dbReference type="Proteomes" id="UP000231292"/>
    </source>
</evidence>